<protein>
    <submittedName>
        <fullName evidence="4">TetR/AcrR family transcriptional regulator</fullName>
    </submittedName>
</protein>
<evidence type="ECO:0000256" key="1">
    <source>
        <dbReference type="ARBA" id="ARBA00023125"/>
    </source>
</evidence>
<organism evidence="4 5">
    <name type="scientific">Streptococcus oriscaviae</name>
    <dbReference type="NCBI Taxonomy" id="2781599"/>
    <lineage>
        <taxon>Bacteria</taxon>
        <taxon>Bacillati</taxon>
        <taxon>Bacillota</taxon>
        <taxon>Bacilli</taxon>
        <taxon>Lactobacillales</taxon>
        <taxon>Streptococcaceae</taxon>
        <taxon>Streptococcus</taxon>
    </lineage>
</organism>
<keyword evidence="1 2" id="KW-0238">DNA-binding</keyword>
<dbReference type="Pfam" id="PF00440">
    <property type="entry name" value="TetR_N"/>
    <property type="match status" value="1"/>
</dbReference>
<evidence type="ECO:0000313" key="4">
    <source>
        <dbReference type="EMBL" id="QUE55079.1"/>
    </source>
</evidence>
<dbReference type="PROSITE" id="PS50977">
    <property type="entry name" value="HTH_TETR_2"/>
    <property type="match status" value="1"/>
</dbReference>
<dbReference type="EMBL" id="CP073084">
    <property type="protein sequence ID" value="QUE55079.1"/>
    <property type="molecule type" value="Genomic_DNA"/>
</dbReference>
<dbReference type="RefSeq" id="WP_212572479.1">
    <property type="nucleotide sequence ID" value="NZ_CP073084.1"/>
</dbReference>
<feature type="DNA-binding region" description="H-T-H motif" evidence="2">
    <location>
        <begin position="29"/>
        <end position="48"/>
    </location>
</feature>
<dbReference type="Proteomes" id="UP000677616">
    <property type="component" value="Chromosome"/>
</dbReference>
<dbReference type="PRINTS" id="PR00455">
    <property type="entry name" value="HTHTETR"/>
</dbReference>
<sequence>MDRRIAKTKKAIYHAFIELINKKGYEAIRVQDVIDVANVGRSTFYSHYESKEALLEELCQDLFHHLFERQGERGDLEELLAHIFKHFRLNQDRVASLLLSRNPYFLQELKAELVHDVYPLVRENYLKDKADLPEDFLVHYVTSSFIETVTWWLQQRQKVNEKTLTRYYLTLLG</sequence>
<dbReference type="InterPro" id="IPR009057">
    <property type="entry name" value="Homeodomain-like_sf"/>
</dbReference>
<keyword evidence="5" id="KW-1185">Reference proteome</keyword>
<dbReference type="SUPFAM" id="SSF46689">
    <property type="entry name" value="Homeodomain-like"/>
    <property type="match status" value="1"/>
</dbReference>
<evidence type="ECO:0000256" key="2">
    <source>
        <dbReference type="PROSITE-ProRule" id="PRU00335"/>
    </source>
</evidence>
<reference evidence="4 5" key="1">
    <citation type="submission" date="2021-04" db="EMBL/GenBank/DDBJ databases">
        <title>Complete genome sequence of a novel Streptococcus species.</title>
        <authorList>
            <person name="Teng J.L.L."/>
        </authorList>
    </citation>
    <scope>NUCLEOTIDE SEQUENCE [LARGE SCALE GENOMIC DNA]</scope>
    <source>
        <strain evidence="4 5">HKU75</strain>
    </source>
</reference>
<evidence type="ECO:0000259" key="3">
    <source>
        <dbReference type="PROSITE" id="PS50977"/>
    </source>
</evidence>
<accession>A0ABX7YP06</accession>
<dbReference type="InterPro" id="IPR039532">
    <property type="entry name" value="TetR_C_Firmicutes"/>
</dbReference>
<dbReference type="InterPro" id="IPR050624">
    <property type="entry name" value="HTH-type_Tx_Regulator"/>
</dbReference>
<dbReference type="Pfam" id="PF14278">
    <property type="entry name" value="TetR_C_8"/>
    <property type="match status" value="1"/>
</dbReference>
<gene>
    <name evidence="4" type="ORF">INT76_04145</name>
</gene>
<feature type="domain" description="HTH tetR-type" evidence="3">
    <location>
        <begin position="6"/>
        <end position="66"/>
    </location>
</feature>
<dbReference type="PANTHER" id="PTHR43479:SF23">
    <property type="entry name" value="HTH TETR-TYPE DOMAIN-CONTAINING PROTEIN"/>
    <property type="match status" value="1"/>
</dbReference>
<proteinExistence type="predicted"/>
<evidence type="ECO:0000313" key="5">
    <source>
        <dbReference type="Proteomes" id="UP000677616"/>
    </source>
</evidence>
<dbReference type="InterPro" id="IPR001647">
    <property type="entry name" value="HTH_TetR"/>
</dbReference>
<dbReference type="PANTHER" id="PTHR43479">
    <property type="entry name" value="ACREF/ENVCD OPERON REPRESSOR-RELATED"/>
    <property type="match status" value="1"/>
</dbReference>
<name>A0ABX7YP06_9STRE</name>
<dbReference type="Gene3D" id="1.10.357.10">
    <property type="entry name" value="Tetracycline Repressor, domain 2"/>
    <property type="match status" value="1"/>
</dbReference>